<accession>Q20522</accession>
<dbReference type="eggNOG" id="ENOG502TFWT">
    <property type="taxonomic scope" value="Eukaryota"/>
</dbReference>
<keyword evidence="2" id="KW-0675">Receptor</keyword>
<dbReference type="SUPFAM" id="SSF81321">
    <property type="entry name" value="Family A G protein-coupled receptor-like"/>
    <property type="match status" value="1"/>
</dbReference>
<keyword evidence="3" id="KW-1185">Reference proteome</keyword>
<dbReference type="PhylomeDB" id="Q20522"/>
<evidence type="ECO:0000313" key="2">
    <source>
        <dbReference type="EMBL" id="CAB01197.1"/>
    </source>
</evidence>
<dbReference type="HOGENOM" id="CLU_069216_0_0_1"/>
<dbReference type="FunCoup" id="Q20522">
    <property type="interactions" value="4"/>
</dbReference>
<dbReference type="KEGG" id="cel:CELE_F47B8.7"/>
<reference evidence="2 3" key="1">
    <citation type="journal article" date="1998" name="Science">
        <title>Genome sequence of the nematode C. elegans: a platform for investigating biology.</title>
        <authorList>
            <consortium name="The C. elegans sequencing consortium"/>
            <person name="Sulson J.E."/>
            <person name="Waterston R."/>
        </authorList>
    </citation>
    <scope>NUCLEOTIDE SEQUENCE [LARGE SCALE GENOMIC DNA]</scope>
    <source>
        <strain evidence="2 3">Bristol N2</strain>
    </source>
</reference>
<evidence type="ECO:0000256" key="1">
    <source>
        <dbReference type="SAM" id="Phobius"/>
    </source>
</evidence>
<name>Q20522_CAEEL</name>
<evidence type="ECO:0000313" key="3">
    <source>
        <dbReference type="Proteomes" id="UP000001940"/>
    </source>
</evidence>
<evidence type="ECO:0000313" key="4">
    <source>
        <dbReference type="WormBase" id="F47B8.7"/>
    </source>
</evidence>
<dbReference type="SMR" id="Q20522"/>
<dbReference type="STRING" id="6239.F47B8.7.1"/>
<keyword evidence="1" id="KW-1133">Transmembrane helix</keyword>
<dbReference type="Gene3D" id="1.20.1070.10">
    <property type="entry name" value="Rhodopsin 7-helix transmembrane proteins"/>
    <property type="match status" value="1"/>
</dbReference>
<dbReference type="CTD" id="185899"/>
<dbReference type="EMBL" id="BX284605">
    <property type="protein sequence ID" value="CAB01197.1"/>
    <property type="molecule type" value="Genomic_DNA"/>
</dbReference>
<dbReference type="WormBase" id="F47B8.7">
    <property type="protein sequence ID" value="CE10644"/>
    <property type="gene ID" value="WBGene00009808"/>
    <property type="gene designation" value="srm-4"/>
</dbReference>
<dbReference type="RefSeq" id="NP_506554.1">
    <property type="nucleotide sequence ID" value="NM_074153.4"/>
</dbReference>
<feature type="transmembrane region" description="Helical" evidence="1">
    <location>
        <begin position="110"/>
        <end position="136"/>
    </location>
</feature>
<dbReference type="InterPro" id="IPR019428">
    <property type="entry name" value="7TM_GPCR_serpentine_rcpt_Str"/>
</dbReference>
<keyword evidence="1" id="KW-0472">Membrane</keyword>
<dbReference type="OMA" id="CTDIFTI"/>
<dbReference type="Pfam" id="PF10326">
    <property type="entry name" value="7TM_GPCR_Str"/>
    <property type="match status" value="1"/>
</dbReference>
<keyword evidence="1" id="KW-0812">Transmembrane</keyword>
<gene>
    <name evidence="2 4" type="primary">srm-4</name>
    <name evidence="2" type="ORF">CELE_F47B8.7</name>
    <name evidence="4" type="ORF">F47B8.7</name>
</gene>
<dbReference type="PaxDb" id="6239-F47B8.7"/>
<dbReference type="AlphaFoldDB" id="Q20522"/>
<feature type="transmembrane region" description="Helical" evidence="1">
    <location>
        <begin position="71"/>
        <end position="90"/>
    </location>
</feature>
<dbReference type="PIR" id="T22346">
    <property type="entry name" value="T22346"/>
</dbReference>
<dbReference type="Bgee" id="WBGene00009808">
    <property type="expression patterns" value="Expressed in larva"/>
</dbReference>
<feature type="transmembrane region" description="Helical" evidence="1">
    <location>
        <begin position="157"/>
        <end position="176"/>
    </location>
</feature>
<dbReference type="UCSC" id="F47B8.7">
    <property type="organism name" value="c. elegans"/>
</dbReference>
<feature type="transmembrane region" description="Helical" evidence="1">
    <location>
        <begin position="30"/>
        <end position="51"/>
    </location>
</feature>
<dbReference type="PANTHER" id="PTHR47758">
    <property type="entry name" value="SERPENTINE RECEPTOR, CLASS M-RELATED"/>
    <property type="match status" value="1"/>
</dbReference>
<dbReference type="Proteomes" id="UP000001940">
    <property type="component" value="Chromosome V"/>
</dbReference>
<feature type="transmembrane region" description="Helical" evidence="1">
    <location>
        <begin position="268"/>
        <end position="287"/>
    </location>
</feature>
<sequence>MTSTAPPESESSDDIGPPAELGPIIRSYHFYNDLVAGVLSIMLNVLVILVFTTRISTASKLFKKVMTVTKLVEMLFSASYILTAPVFTSISVDDSFTGLMIVNTGWQFNFYYSQIVLAAALVFLTQQIFLAPWLYYIRYDQVCKKHGVRCIDFLKMLIINLIFQVLTSVSLCFSSFPTSKDITELQFVANKFTGSNSAFLLLSYTKEVDTVREQIEHVGSIMSAVAYVLTLILSILVMILCTIKINLKVRESKNSSNNLLVLQKKMNRVLLAQFFCPLIFIQAPFYYSVLGPIVGLSQGLVTDLLPLLFAWSPVVNTLFIFILNSEIRNALIGKQHVSTSEVRSFANKS</sequence>
<proteinExistence type="predicted"/>
<dbReference type="PANTHER" id="PTHR47758:SF4">
    <property type="entry name" value="SERPENTINE RECEPTOR, CLASS M"/>
    <property type="match status" value="1"/>
</dbReference>
<dbReference type="InParanoid" id="Q20522"/>
<feature type="transmembrane region" description="Helical" evidence="1">
    <location>
        <begin position="307"/>
        <end position="324"/>
    </location>
</feature>
<dbReference type="GeneID" id="185899"/>
<feature type="transmembrane region" description="Helical" evidence="1">
    <location>
        <begin position="224"/>
        <end position="247"/>
    </location>
</feature>
<dbReference type="AGR" id="WB:WBGene00009808"/>
<dbReference type="OrthoDB" id="5792363at2759"/>
<organism evidence="2 3">
    <name type="scientific">Caenorhabditis elegans</name>
    <dbReference type="NCBI Taxonomy" id="6239"/>
    <lineage>
        <taxon>Eukaryota</taxon>
        <taxon>Metazoa</taxon>
        <taxon>Ecdysozoa</taxon>
        <taxon>Nematoda</taxon>
        <taxon>Chromadorea</taxon>
        <taxon>Rhabditida</taxon>
        <taxon>Rhabditina</taxon>
        <taxon>Rhabditomorpha</taxon>
        <taxon>Rhabditoidea</taxon>
        <taxon>Rhabditidae</taxon>
        <taxon>Peloderinae</taxon>
        <taxon>Caenorhabditis</taxon>
    </lineage>
</organism>
<protein>
    <submittedName>
        <fullName evidence="2">Serpentine Receptor, class M</fullName>
    </submittedName>
</protein>